<gene>
    <name evidence="2" type="ORF">X777_01717</name>
</gene>
<accession>A0A026WNB3</accession>
<evidence type="ECO:0000256" key="1">
    <source>
        <dbReference type="SAM" id="MobiDB-lite"/>
    </source>
</evidence>
<keyword evidence="3" id="KW-1185">Reference proteome</keyword>
<dbReference type="OrthoDB" id="7553547at2759"/>
<evidence type="ECO:0000313" key="3">
    <source>
        <dbReference type="Proteomes" id="UP000053097"/>
    </source>
</evidence>
<dbReference type="AlphaFoldDB" id="A0A026WNB3"/>
<dbReference type="EMBL" id="KK107152">
    <property type="protein sequence ID" value="EZA57111.1"/>
    <property type="molecule type" value="Genomic_DNA"/>
</dbReference>
<dbReference type="Proteomes" id="UP000053097">
    <property type="component" value="Unassembled WGS sequence"/>
</dbReference>
<evidence type="ECO:0000313" key="2">
    <source>
        <dbReference type="EMBL" id="EZA57111.1"/>
    </source>
</evidence>
<feature type="compositionally biased region" description="Basic and acidic residues" evidence="1">
    <location>
        <begin position="273"/>
        <end position="288"/>
    </location>
</feature>
<protein>
    <submittedName>
        <fullName evidence="2">Uncharacterized protein</fullName>
    </submittedName>
</protein>
<feature type="region of interest" description="Disordered" evidence="1">
    <location>
        <begin position="261"/>
        <end position="299"/>
    </location>
</feature>
<proteinExistence type="predicted"/>
<name>A0A026WNB3_OOCBI</name>
<sequence length="685" mass="74616">MLVMIIKADDSRRDLISFNAETFAPSRKSPRNFLLDQLFIDKIIEQRGSTIVPVRDQFIGQRVPHAFSKDRDIVYPSGHPIYHRQPFKQTPSMLTTLKGDPLFVKSRESRGQRATLRENPFERQSSPFASSMEVFGGRAHKTRTPLKQQLFMAETPLRNLFHGQSSSGERASFQKQAVLDDPPLPHPMRFYRDDPYDKPIDSYGRQRDAQTSPYEDHPPMHTEYDNDMPPSMPMILSSENLVSRNVGMFTTPSSVSIVTDKPGFSISTSSGNDEVHSSEASKMKRDPASDSAPSSMQADGNCNVLVDSSPSVSSRAATTVPSISVNQSSIVGHILTSLTTKPSSPVMATATPITSFVGNTPKPVYFHATKYGAVMTPSIPAENGLKSVRSESSLAQAPTSDFKSDESNLKYLVSEAVRNNLKTDTKSPILSYILDEGFKGNRVQSSLAKYTWPKGLKYDWSLQHFSQPDMSSGYAPLSLDGKASLALPSVSRVVPISAISWPVKSERDISAILPVKTITASGVTTSHNLPLGIPLHSMASIPSSLTPSLSNSISGITADISTAIPDGMAVNIPASIPTLNFEEDLHREHLRAQEARNPWYSGDSYSPSKSLQLQLGGFGGINYTLHTSNPAVRPTESLGIVEADLTPPKLPWQAPALAKVSSRGTIASFAAPALATLESLRNDDT</sequence>
<dbReference type="OMA" id="LKHGNHG"/>
<organism evidence="2 3">
    <name type="scientific">Ooceraea biroi</name>
    <name type="common">Clonal raider ant</name>
    <name type="synonym">Cerapachys biroi</name>
    <dbReference type="NCBI Taxonomy" id="2015173"/>
    <lineage>
        <taxon>Eukaryota</taxon>
        <taxon>Metazoa</taxon>
        <taxon>Ecdysozoa</taxon>
        <taxon>Arthropoda</taxon>
        <taxon>Hexapoda</taxon>
        <taxon>Insecta</taxon>
        <taxon>Pterygota</taxon>
        <taxon>Neoptera</taxon>
        <taxon>Endopterygota</taxon>
        <taxon>Hymenoptera</taxon>
        <taxon>Apocrita</taxon>
        <taxon>Aculeata</taxon>
        <taxon>Formicoidea</taxon>
        <taxon>Formicidae</taxon>
        <taxon>Dorylinae</taxon>
        <taxon>Ooceraea</taxon>
    </lineage>
</organism>
<dbReference type="STRING" id="2015173.A0A026WNB3"/>
<feature type="region of interest" description="Disordered" evidence="1">
    <location>
        <begin position="194"/>
        <end position="223"/>
    </location>
</feature>
<reference evidence="2 3" key="1">
    <citation type="journal article" date="2014" name="Curr. Biol.">
        <title>The genome of the clonal raider ant Cerapachys biroi.</title>
        <authorList>
            <person name="Oxley P.R."/>
            <person name="Ji L."/>
            <person name="Fetter-Pruneda I."/>
            <person name="McKenzie S.K."/>
            <person name="Li C."/>
            <person name="Hu H."/>
            <person name="Zhang G."/>
            <person name="Kronauer D.J."/>
        </authorList>
    </citation>
    <scope>NUCLEOTIDE SEQUENCE [LARGE SCALE GENOMIC DNA]</scope>
</reference>